<dbReference type="GeneID" id="25739968"/>
<keyword evidence="3" id="KW-1185">Reference proteome</keyword>
<reference evidence="2 3" key="1">
    <citation type="journal article" date="2013" name="BMC Genomics">
        <title>Reconstruction of the lipid metabolism for the microalga Monoraphidium neglectum from its genome sequence reveals characteristics suitable for biofuel production.</title>
        <authorList>
            <person name="Bogen C."/>
            <person name="Al-Dilaimi A."/>
            <person name="Albersmeier A."/>
            <person name="Wichmann J."/>
            <person name="Grundmann M."/>
            <person name="Rupp O."/>
            <person name="Lauersen K.J."/>
            <person name="Blifernez-Klassen O."/>
            <person name="Kalinowski J."/>
            <person name="Goesmann A."/>
            <person name="Mussgnug J.H."/>
            <person name="Kruse O."/>
        </authorList>
    </citation>
    <scope>NUCLEOTIDE SEQUENCE [LARGE SCALE GENOMIC DNA]</scope>
    <source>
        <strain evidence="2 3">SAG 48.87</strain>
    </source>
</reference>
<dbReference type="Pfam" id="PF00085">
    <property type="entry name" value="Thioredoxin"/>
    <property type="match status" value="1"/>
</dbReference>
<dbReference type="SUPFAM" id="SSF52833">
    <property type="entry name" value="Thioredoxin-like"/>
    <property type="match status" value="1"/>
</dbReference>
<proteinExistence type="predicted"/>
<dbReference type="KEGG" id="mng:MNEG_7092"/>
<evidence type="ECO:0000313" key="2">
    <source>
        <dbReference type="EMBL" id="KIZ00870.1"/>
    </source>
</evidence>
<dbReference type="EMBL" id="KK101443">
    <property type="protein sequence ID" value="KIZ00870.1"/>
    <property type="molecule type" value="Genomic_DNA"/>
</dbReference>
<evidence type="ECO:0000259" key="1">
    <source>
        <dbReference type="Pfam" id="PF00085"/>
    </source>
</evidence>
<dbReference type="OrthoDB" id="10263751at2759"/>
<dbReference type="RefSeq" id="XP_013899889.1">
    <property type="nucleotide sequence ID" value="XM_014044435.1"/>
</dbReference>
<dbReference type="Gene3D" id="3.40.30.10">
    <property type="entry name" value="Glutaredoxin"/>
    <property type="match status" value="1"/>
</dbReference>
<dbReference type="CDD" id="cd02947">
    <property type="entry name" value="TRX_family"/>
    <property type="match status" value="1"/>
</dbReference>
<protein>
    <recommendedName>
        <fullName evidence="1">Thioredoxin domain-containing protein</fullName>
    </recommendedName>
</protein>
<dbReference type="InterPro" id="IPR036249">
    <property type="entry name" value="Thioredoxin-like_sf"/>
</dbReference>
<name>A0A0D2MC96_9CHLO</name>
<dbReference type="AlphaFoldDB" id="A0A0D2MC96"/>
<organism evidence="2 3">
    <name type="scientific">Monoraphidium neglectum</name>
    <dbReference type="NCBI Taxonomy" id="145388"/>
    <lineage>
        <taxon>Eukaryota</taxon>
        <taxon>Viridiplantae</taxon>
        <taxon>Chlorophyta</taxon>
        <taxon>core chlorophytes</taxon>
        <taxon>Chlorophyceae</taxon>
        <taxon>CS clade</taxon>
        <taxon>Sphaeropleales</taxon>
        <taxon>Selenastraceae</taxon>
        <taxon>Monoraphidium</taxon>
    </lineage>
</organism>
<dbReference type="InterPro" id="IPR013766">
    <property type="entry name" value="Thioredoxin_domain"/>
</dbReference>
<dbReference type="STRING" id="145388.A0A0D2MC96"/>
<accession>A0A0D2MC96</accession>
<gene>
    <name evidence="2" type="ORF">MNEG_7092</name>
</gene>
<dbReference type="Proteomes" id="UP000054498">
    <property type="component" value="Unassembled WGS sequence"/>
</dbReference>
<feature type="domain" description="Thioredoxin" evidence="1">
    <location>
        <begin position="1"/>
        <end position="69"/>
    </location>
</feature>
<evidence type="ECO:0000313" key="3">
    <source>
        <dbReference type="Proteomes" id="UP000054498"/>
    </source>
</evidence>
<sequence>MIYPELVKINEELKTRGGQVVKFNCNKDNKELGKQLGIKVAPTFHLYRGREKLGEMTGAKVDKLREMIEANL</sequence>